<dbReference type="Pfam" id="PF00696">
    <property type="entry name" value="AA_kinase"/>
    <property type="match status" value="1"/>
</dbReference>
<dbReference type="NCBIfam" id="TIGR00657">
    <property type="entry name" value="asp_kinases"/>
    <property type="match status" value="1"/>
</dbReference>
<dbReference type="CDD" id="cd04921">
    <property type="entry name" value="ACT_AKi-HSDH-ThrA-like_1"/>
    <property type="match status" value="1"/>
</dbReference>
<dbReference type="PIRSF" id="PIRSF000727">
    <property type="entry name" value="ThrA"/>
    <property type="match status" value="1"/>
</dbReference>
<keyword evidence="19" id="KW-0520">NAD</keyword>
<comment type="pathway">
    <text evidence="5">Amino-acid biosynthesis; L-methionine biosynthesis via de novo pathway; L-homoserine from L-aspartate: step 3/3.</text>
</comment>
<dbReference type="PANTHER" id="PTHR43070">
    <property type="match status" value="1"/>
</dbReference>
<dbReference type="PANTHER" id="PTHR43070:SF3">
    <property type="entry name" value="HOMOSERINE DEHYDROGENASE"/>
    <property type="match status" value="1"/>
</dbReference>
<keyword evidence="14" id="KW-0547">Nucleotide-binding</keyword>
<keyword evidence="18 29" id="KW-0560">Oxidoreductase</keyword>
<dbReference type="UniPathway" id="UPA00050">
    <property type="reaction ID" value="UER00063"/>
</dbReference>
<dbReference type="InterPro" id="IPR042199">
    <property type="entry name" value="AsparK_Bifunc_asparK/hSer_DH"/>
</dbReference>
<evidence type="ECO:0000256" key="2">
    <source>
        <dbReference type="ARBA" id="ARBA00004766"/>
    </source>
</evidence>
<evidence type="ECO:0000256" key="14">
    <source>
        <dbReference type="ARBA" id="ARBA00022741"/>
    </source>
</evidence>
<dbReference type="GO" id="GO:0004072">
    <property type="term" value="F:aspartate kinase activity"/>
    <property type="evidence" value="ECO:0007669"/>
    <property type="project" value="UniProtKB-EC"/>
</dbReference>
<evidence type="ECO:0000256" key="1">
    <source>
        <dbReference type="ARBA" id="ARBA00001920"/>
    </source>
</evidence>
<evidence type="ECO:0000313" key="30">
    <source>
        <dbReference type="Proteomes" id="UP000441336"/>
    </source>
</evidence>
<dbReference type="InterPro" id="IPR054352">
    <property type="entry name" value="ACT_Aspartokinase"/>
</dbReference>
<comment type="function">
    <text evidence="24">Bifunctional aspartate kinase and homoserine dehydrogenase that catalyzes the first and the third steps toward the synthesis of lysine, methionine and threonine from aspartate.</text>
</comment>
<dbReference type="InterPro" id="IPR036291">
    <property type="entry name" value="NAD(P)-bd_dom_sf"/>
</dbReference>
<keyword evidence="22" id="KW-0486">Methionine biosynthesis</keyword>
<dbReference type="CDD" id="cd04922">
    <property type="entry name" value="ACT_AKi-HSDH-ThrA_2"/>
    <property type="match status" value="1"/>
</dbReference>
<evidence type="ECO:0000256" key="3">
    <source>
        <dbReference type="ARBA" id="ARBA00004986"/>
    </source>
</evidence>
<dbReference type="GO" id="GO:0050661">
    <property type="term" value="F:NADP binding"/>
    <property type="evidence" value="ECO:0007669"/>
    <property type="project" value="InterPro"/>
</dbReference>
<dbReference type="InterPro" id="IPR001048">
    <property type="entry name" value="Asp/Glu/Uridylate_kinase"/>
</dbReference>
<evidence type="ECO:0000256" key="7">
    <source>
        <dbReference type="ARBA" id="ARBA00007952"/>
    </source>
</evidence>
<reference evidence="29 30" key="1">
    <citation type="submission" date="2019-12" db="EMBL/GenBank/DDBJ databases">
        <title>Hymenobacter sp. HMF4947 Genome sequencing and assembly.</title>
        <authorList>
            <person name="Kang H."/>
            <person name="Cha I."/>
            <person name="Kim H."/>
            <person name="Joh K."/>
        </authorList>
    </citation>
    <scope>NUCLEOTIDE SEQUENCE [LARGE SCALE GENOMIC DNA]</scope>
    <source>
        <strain evidence="29 30">HMF4947</strain>
    </source>
</reference>
<dbReference type="InterPro" id="IPR018042">
    <property type="entry name" value="Aspartate_kinase_CS"/>
</dbReference>
<dbReference type="GO" id="GO:0009088">
    <property type="term" value="P:threonine biosynthetic process"/>
    <property type="evidence" value="ECO:0007669"/>
    <property type="project" value="UniProtKB-UniPathway"/>
</dbReference>
<dbReference type="SUPFAM" id="SSF51735">
    <property type="entry name" value="NAD(P)-binding Rossmann-fold domains"/>
    <property type="match status" value="1"/>
</dbReference>
<dbReference type="GO" id="GO:0005524">
    <property type="term" value="F:ATP binding"/>
    <property type="evidence" value="ECO:0007669"/>
    <property type="project" value="UniProtKB-KW"/>
</dbReference>
<dbReference type="NCBIfam" id="NF006959">
    <property type="entry name" value="PRK09436.1"/>
    <property type="match status" value="1"/>
</dbReference>
<keyword evidence="12" id="KW-0791">Threonine biosynthesis</keyword>
<dbReference type="EMBL" id="WQKZ01000004">
    <property type="protein sequence ID" value="MVN78359.1"/>
    <property type="molecule type" value="Genomic_DNA"/>
</dbReference>
<dbReference type="SUPFAM" id="SSF53633">
    <property type="entry name" value="Carbamate kinase-like"/>
    <property type="match status" value="1"/>
</dbReference>
<evidence type="ECO:0000256" key="17">
    <source>
        <dbReference type="ARBA" id="ARBA00022857"/>
    </source>
</evidence>
<keyword evidence="23" id="KW-0511">Multifunctional enzyme</keyword>
<evidence type="ECO:0000256" key="16">
    <source>
        <dbReference type="ARBA" id="ARBA00022840"/>
    </source>
</evidence>
<comment type="pathway">
    <text evidence="4">Amino-acid biosynthesis; L-threonine biosynthesis; L-threonine from L-aspartate: step 3/5.</text>
</comment>
<comment type="cofactor">
    <cofactor evidence="1">
        <name>a metal cation</name>
        <dbReference type="ChEBI" id="CHEBI:25213"/>
    </cofactor>
</comment>
<dbReference type="SUPFAM" id="SSF55347">
    <property type="entry name" value="Glyceraldehyde-3-phosphate dehydrogenase-like, C-terminal domain"/>
    <property type="match status" value="1"/>
</dbReference>
<keyword evidence="11 29" id="KW-0808">Transferase</keyword>
<organism evidence="29 30">
    <name type="scientific">Hymenobacter ginkgonis</name>
    <dbReference type="NCBI Taxonomy" id="2682976"/>
    <lineage>
        <taxon>Bacteria</taxon>
        <taxon>Pseudomonadati</taxon>
        <taxon>Bacteroidota</taxon>
        <taxon>Cytophagia</taxon>
        <taxon>Cytophagales</taxon>
        <taxon>Hymenobacteraceae</taxon>
        <taxon>Hymenobacter</taxon>
    </lineage>
</organism>
<dbReference type="PROSITE" id="PS00324">
    <property type="entry name" value="ASPARTOKINASE"/>
    <property type="match status" value="1"/>
</dbReference>
<dbReference type="PROSITE" id="PS51671">
    <property type="entry name" value="ACT"/>
    <property type="match status" value="1"/>
</dbReference>
<evidence type="ECO:0000256" key="20">
    <source>
        <dbReference type="ARBA" id="ARBA00023053"/>
    </source>
</evidence>
<evidence type="ECO:0000256" key="6">
    <source>
        <dbReference type="ARBA" id="ARBA00005139"/>
    </source>
</evidence>
<protein>
    <submittedName>
        <fullName evidence="29">Bifunctional aspartate kinase/homoserine dehydrogenase I</fullName>
        <ecNumber evidence="29">1.1.1.3</ecNumber>
        <ecNumber evidence="29">2.7.2.4</ecNumber>
    </submittedName>
</protein>
<dbReference type="InterPro" id="IPR002912">
    <property type="entry name" value="ACT_dom"/>
</dbReference>
<evidence type="ECO:0000313" key="29">
    <source>
        <dbReference type="EMBL" id="MVN78359.1"/>
    </source>
</evidence>
<comment type="pathway">
    <text evidence="2">Amino-acid biosynthesis; L-lysine biosynthesis via DAP pathway; (S)-tetrahydrodipicolinate from L-aspartate: step 1/4.</text>
</comment>
<keyword evidence="30" id="KW-1185">Reference proteome</keyword>
<evidence type="ECO:0000256" key="15">
    <source>
        <dbReference type="ARBA" id="ARBA00022777"/>
    </source>
</evidence>
<evidence type="ECO:0000256" key="21">
    <source>
        <dbReference type="ARBA" id="ARBA00023154"/>
    </source>
</evidence>
<comment type="similarity">
    <text evidence="7">In the C-terminal section; belongs to the homoserine dehydrogenase family.</text>
</comment>
<comment type="pathway">
    <text evidence="3">Amino-acid biosynthesis; L-methionine biosynthesis via de novo pathway; L-homoserine from L-aspartate: step 1/3.</text>
</comment>
<dbReference type="SUPFAM" id="SSF55021">
    <property type="entry name" value="ACT-like"/>
    <property type="match status" value="2"/>
</dbReference>
<dbReference type="EC" id="2.7.2.4" evidence="29"/>
<evidence type="ECO:0000256" key="9">
    <source>
        <dbReference type="ARBA" id="ARBA00011881"/>
    </source>
</evidence>
<dbReference type="UniPathway" id="UPA00034">
    <property type="reaction ID" value="UER00015"/>
</dbReference>
<comment type="catalytic activity">
    <reaction evidence="27">
        <text>L-homoserine + NAD(+) = L-aspartate 4-semialdehyde + NADH + H(+)</text>
        <dbReference type="Rhea" id="RHEA:15757"/>
        <dbReference type="ChEBI" id="CHEBI:15378"/>
        <dbReference type="ChEBI" id="CHEBI:57476"/>
        <dbReference type="ChEBI" id="CHEBI:57540"/>
        <dbReference type="ChEBI" id="CHEBI:57945"/>
        <dbReference type="ChEBI" id="CHEBI:537519"/>
        <dbReference type="EC" id="1.1.1.3"/>
    </reaction>
    <physiologicalReaction direction="right-to-left" evidence="27">
        <dbReference type="Rhea" id="RHEA:15759"/>
    </physiologicalReaction>
</comment>
<dbReference type="InterPro" id="IPR005106">
    <property type="entry name" value="Asp/hSer_DH_NAD-bd"/>
</dbReference>
<dbReference type="CDD" id="cd04243">
    <property type="entry name" value="AAK_AK-HSDH-like"/>
    <property type="match status" value="1"/>
</dbReference>
<comment type="similarity">
    <text evidence="8">In the N-terminal section; belongs to the aspartokinase family.</text>
</comment>
<keyword evidence="17" id="KW-0521">NADP</keyword>
<evidence type="ECO:0000256" key="12">
    <source>
        <dbReference type="ARBA" id="ARBA00022697"/>
    </source>
</evidence>
<dbReference type="GO" id="GO:0046872">
    <property type="term" value="F:metal ion binding"/>
    <property type="evidence" value="ECO:0007669"/>
    <property type="project" value="UniProtKB-KW"/>
</dbReference>
<evidence type="ECO:0000256" key="8">
    <source>
        <dbReference type="ARBA" id="ARBA00010046"/>
    </source>
</evidence>
<proteinExistence type="inferred from homology"/>
<keyword evidence="10" id="KW-0028">Amino-acid biosynthesis</keyword>
<feature type="domain" description="ACT" evidence="28">
    <location>
        <begin position="401"/>
        <end position="479"/>
    </location>
</feature>
<evidence type="ECO:0000256" key="13">
    <source>
        <dbReference type="ARBA" id="ARBA00022723"/>
    </source>
</evidence>
<evidence type="ECO:0000256" key="10">
    <source>
        <dbReference type="ARBA" id="ARBA00022605"/>
    </source>
</evidence>
<dbReference type="Gene3D" id="3.40.1160.10">
    <property type="entry name" value="Acetylglutamate kinase-like"/>
    <property type="match status" value="1"/>
</dbReference>
<evidence type="ECO:0000256" key="26">
    <source>
        <dbReference type="ARBA" id="ARBA00048841"/>
    </source>
</evidence>
<keyword evidence="20" id="KW-0915">Sodium</keyword>
<evidence type="ECO:0000256" key="23">
    <source>
        <dbReference type="ARBA" id="ARBA00023268"/>
    </source>
</evidence>
<evidence type="ECO:0000259" key="28">
    <source>
        <dbReference type="PROSITE" id="PS51671"/>
    </source>
</evidence>
<evidence type="ECO:0000256" key="22">
    <source>
        <dbReference type="ARBA" id="ARBA00023167"/>
    </source>
</evidence>
<dbReference type="Proteomes" id="UP000441336">
    <property type="component" value="Unassembled WGS sequence"/>
</dbReference>
<evidence type="ECO:0000256" key="25">
    <source>
        <dbReference type="ARBA" id="ARBA00048561"/>
    </source>
</evidence>
<dbReference type="Pfam" id="PF22468">
    <property type="entry name" value="ACT_9"/>
    <property type="match status" value="2"/>
</dbReference>
<dbReference type="EC" id="1.1.1.3" evidence="29"/>
<keyword evidence="15 29" id="KW-0418">Kinase</keyword>
<name>A0A7K1TIX4_9BACT</name>
<dbReference type="Gene3D" id="3.30.360.10">
    <property type="entry name" value="Dihydrodipicolinate Reductase, domain 2"/>
    <property type="match status" value="1"/>
</dbReference>
<accession>A0A7K1TIX4</accession>
<evidence type="ECO:0000256" key="5">
    <source>
        <dbReference type="ARBA" id="ARBA00005062"/>
    </source>
</evidence>
<evidence type="ECO:0000256" key="4">
    <source>
        <dbReference type="ARBA" id="ARBA00005056"/>
    </source>
</evidence>
<dbReference type="InterPro" id="IPR019811">
    <property type="entry name" value="HDH_CS"/>
</dbReference>
<dbReference type="Gene3D" id="3.40.50.720">
    <property type="entry name" value="NAD(P)-binding Rossmann-like Domain"/>
    <property type="match status" value="1"/>
</dbReference>
<dbReference type="Gene3D" id="3.30.2130.10">
    <property type="entry name" value="VC0802-like"/>
    <property type="match status" value="1"/>
</dbReference>
<dbReference type="GO" id="GO:0009089">
    <property type="term" value="P:lysine biosynthetic process via diaminopimelate"/>
    <property type="evidence" value="ECO:0007669"/>
    <property type="project" value="UniProtKB-UniPathway"/>
</dbReference>
<dbReference type="InterPro" id="IPR001341">
    <property type="entry name" value="Asp_kinase"/>
</dbReference>
<dbReference type="FunFam" id="3.30.360.10:FF:000006">
    <property type="entry name" value="Bifunctional aspartokinase/homoserine dehydrogenase"/>
    <property type="match status" value="1"/>
</dbReference>
<dbReference type="UniPathway" id="UPA00051">
    <property type="reaction ID" value="UER00462"/>
</dbReference>
<comment type="catalytic activity">
    <reaction evidence="25">
        <text>L-aspartate + ATP = 4-phospho-L-aspartate + ADP</text>
        <dbReference type="Rhea" id="RHEA:23776"/>
        <dbReference type="ChEBI" id="CHEBI:29991"/>
        <dbReference type="ChEBI" id="CHEBI:30616"/>
        <dbReference type="ChEBI" id="CHEBI:57535"/>
        <dbReference type="ChEBI" id="CHEBI:456216"/>
        <dbReference type="EC" id="2.7.2.4"/>
    </reaction>
    <physiologicalReaction direction="left-to-right" evidence="25">
        <dbReference type="Rhea" id="RHEA:23777"/>
    </physiologicalReaction>
</comment>
<keyword evidence="16" id="KW-0067">ATP-binding</keyword>
<keyword evidence="13" id="KW-0479">Metal-binding</keyword>
<evidence type="ECO:0000256" key="27">
    <source>
        <dbReference type="ARBA" id="ARBA00049031"/>
    </source>
</evidence>
<dbReference type="GO" id="GO:0009086">
    <property type="term" value="P:methionine biosynthetic process"/>
    <property type="evidence" value="ECO:0007669"/>
    <property type="project" value="UniProtKB-KW"/>
</dbReference>
<dbReference type="Pfam" id="PF03447">
    <property type="entry name" value="NAD_binding_3"/>
    <property type="match status" value="1"/>
</dbReference>
<comment type="caution">
    <text evidence="29">The sequence shown here is derived from an EMBL/GenBank/DDBJ whole genome shotgun (WGS) entry which is preliminary data.</text>
</comment>
<comment type="subunit">
    <text evidence="9">Homotetramer.</text>
</comment>
<evidence type="ECO:0000256" key="19">
    <source>
        <dbReference type="ARBA" id="ARBA00023027"/>
    </source>
</evidence>
<comment type="pathway">
    <text evidence="6">Amino-acid biosynthesis; L-threonine biosynthesis; L-threonine from L-aspartate: step 1/5.</text>
</comment>
<sequence>MQVLKFGGTSVASAENIEKVIAIVGQALAQGPVVLVVSALGGTTDALIGAGRAAAAGDEAFRITLRQLEARHLTAAEALLPTPAAQAELQPWLTAQFTELALLADGIFALGELSPRTLDRLMSYGELLSSRLVVAAFQARGLAAAWADSRQLLRTNSRFGMAQVEEVVTEQQVRAFQLATPSNLWVAPGFIAADAEGHTTTLGRGGSDYTAAILAAALGAEKLEIWTDVSGMLTADPRLVRAARPIAHISYEEAMELSHFGAKVLYAPTVQPVRQRGIPMWIKNTFAPQDFGTLVEVAPPPTPNVVRGLSSIGNLALLNLEGSGMVGVPGFSARLFAALARARINVVLITQSSSEHSICVGVNEADVPAAQGVVNEEFAGEISAGRLEPLRPETGLAIVALVGENMKNHPGISGRLFSALGHNGVNIRAIAQGASERNISTVIRASDVRKAINVLHEEFFEATSKQVNLFILGPGNVGGKLLAQLAQQQAYLREKLSLDLRVMAIANSRHSLVSEEGGLDLRTWPEDLNEAPKLTLEEFTQLIISKNLRNSIFVDVTANPAAADQYAPLLAKSVAIVACNKVAASAAYASYRHLKQLAQDFNTKYLFETNVGAALPVIGTLGDLTRSGDVVRRMQAVLSGTLNFVFNNYDGSRPFAEVVRQAQAEGYTEPDPRLDLNGSDVARKILILAREAGQQLEMNDVANESFLPPSCLEGDVPAFYEQLAVHEPHFRALYEAAASEGKRLKFVAQYTDGQAAVGLQQIPPGHDLYDLRGKDNVVLFYTDRYTDQPLVVKGAGAGAEVTASGVFADIIRAARL</sequence>
<evidence type="ECO:0000256" key="18">
    <source>
        <dbReference type="ARBA" id="ARBA00023002"/>
    </source>
</evidence>
<dbReference type="InterPro" id="IPR036393">
    <property type="entry name" value="AceGlu_kinase-like_sf"/>
</dbReference>
<keyword evidence="21" id="KW-0457">Lysine biosynthesis</keyword>
<dbReference type="InterPro" id="IPR011147">
    <property type="entry name" value="Bifunc_Aspkin/hSer_DH"/>
</dbReference>
<dbReference type="GO" id="GO:0009090">
    <property type="term" value="P:homoserine biosynthetic process"/>
    <property type="evidence" value="ECO:0007669"/>
    <property type="project" value="UniProtKB-ARBA"/>
</dbReference>
<dbReference type="InterPro" id="IPR049638">
    <property type="entry name" value="AK-HD"/>
</dbReference>
<dbReference type="Pfam" id="PF00742">
    <property type="entry name" value="Homoserine_dh"/>
    <property type="match status" value="1"/>
</dbReference>
<dbReference type="GO" id="GO:0004412">
    <property type="term" value="F:homoserine dehydrogenase activity"/>
    <property type="evidence" value="ECO:0007669"/>
    <property type="project" value="UniProtKB-EC"/>
</dbReference>
<dbReference type="FunFam" id="3.30.2130.10:FF:000001">
    <property type="entry name" value="Bifunctional aspartokinase/homoserine dehydrogenase"/>
    <property type="match status" value="1"/>
</dbReference>
<dbReference type="AlphaFoldDB" id="A0A7K1TIX4"/>
<evidence type="ECO:0000256" key="24">
    <source>
        <dbReference type="ARBA" id="ARBA00044938"/>
    </source>
</evidence>
<evidence type="ECO:0000256" key="11">
    <source>
        <dbReference type="ARBA" id="ARBA00022679"/>
    </source>
</evidence>
<dbReference type="Gene3D" id="1.20.120.1320">
    <property type="entry name" value="Aspartokinase, catalytic domain"/>
    <property type="match status" value="1"/>
</dbReference>
<gene>
    <name evidence="29" type="primary">thrA</name>
    <name evidence="29" type="ORF">GO988_18670</name>
</gene>
<dbReference type="RefSeq" id="WP_157568335.1">
    <property type="nucleotide sequence ID" value="NZ_WQKZ01000004.1"/>
</dbReference>
<comment type="catalytic activity">
    <reaction evidence="26">
        <text>L-homoserine + NADP(+) = L-aspartate 4-semialdehyde + NADPH + H(+)</text>
        <dbReference type="Rhea" id="RHEA:15761"/>
        <dbReference type="ChEBI" id="CHEBI:15378"/>
        <dbReference type="ChEBI" id="CHEBI:57476"/>
        <dbReference type="ChEBI" id="CHEBI:57783"/>
        <dbReference type="ChEBI" id="CHEBI:58349"/>
        <dbReference type="ChEBI" id="CHEBI:537519"/>
        <dbReference type="EC" id="1.1.1.3"/>
    </reaction>
    <physiologicalReaction direction="right-to-left" evidence="26">
        <dbReference type="Rhea" id="RHEA:15763"/>
    </physiologicalReaction>
</comment>
<dbReference type="InterPro" id="IPR045865">
    <property type="entry name" value="ACT-like_dom_sf"/>
</dbReference>
<dbReference type="PROSITE" id="PS01042">
    <property type="entry name" value="HOMOSER_DHGENASE"/>
    <property type="match status" value="1"/>
</dbReference>
<dbReference type="InterPro" id="IPR001342">
    <property type="entry name" value="HDH_cat"/>
</dbReference>